<evidence type="ECO:0000256" key="1">
    <source>
        <dbReference type="SAM" id="MobiDB-lite"/>
    </source>
</evidence>
<dbReference type="RefSeq" id="WP_328740153.1">
    <property type="nucleotide sequence ID" value="NZ_CP108036.1"/>
</dbReference>
<reference evidence="2" key="1">
    <citation type="submission" date="2022-10" db="EMBL/GenBank/DDBJ databases">
        <title>The complete genomes of actinobacterial strains from the NBC collection.</title>
        <authorList>
            <person name="Joergensen T.S."/>
            <person name="Alvarez Arevalo M."/>
            <person name="Sterndorff E.B."/>
            <person name="Faurdal D."/>
            <person name="Vuksanovic O."/>
            <person name="Mourched A.-S."/>
            <person name="Charusanti P."/>
            <person name="Shaw S."/>
            <person name="Blin K."/>
            <person name="Weber T."/>
        </authorList>
    </citation>
    <scope>NUCLEOTIDE SEQUENCE</scope>
    <source>
        <strain evidence="2">NBC_00303</strain>
    </source>
</reference>
<keyword evidence="3" id="KW-1185">Reference proteome</keyword>
<feature type="region of interest" description="Disordered" evidence="1">
    <location>
        <begin position="28"/>
        <end position="103"/>
    </location>
</feature>
<feature type="compositionally biased region" description="Low complexity" evidence="1">
    <location>
        <begin position="49"/>
        <end position="60"/>
    </location>
</feature>
<organism evidence="2 3">
    <name type="scientific">Streptomyces erythrochromogenes</name>
    <dbReference type="NCBI Taxonomy" id="285574"/>
    <lineage>
        <taxon>Bacteria</taxon>
        <taxon>Bacillati</taxon>
        <taxon>Actinomycetota</taxon>
        <taxon>Actinomycetes</taxon>
        <taxon>Kitasatosporales</taxon>
        <taxon>Streptomycetaceae</taxon>
        <taxon>Streptomyces</taxon>
    </lineage>
</organism>
<evidence type="ECO:0000313" key="3">
    <source>
        <dbReference type="Proteomes" id="UP001432312"/>
    </source>
</evidence>
<proteinExistence type="predicted"/>
<accession>A0ABZ1QGF2</accession>
<name>A0ABZ1QGF2_9ACTN</name>
<sequence>MTRSARRAAPGPRLLLLAAMLLGAVTLLSPGPPAEPHAMEDVSPGRCVASAGASGAAARGGAHHTPATPPQVRGAAQEPAPEPEPAARAALSGTGRGRTGFGCPAVPTAAAALDLPVRSAVLRI</sequence>
<protein>
    <submittedName>
        <fullName evidence="2">Uncharacterized protein</fullName>
    </submittedName>
</protein>
<gene>
    <name evidence="2" type="ORF">OHA91_26450</name>
</gene>
<dbReference type="GeneID" id="95499656"/>
<dbReference type="EMBL" id="CP108036">
    <property type="protein sequence ID" value="WUN81733.1"/>
    <property type="molecule type" value="Genomic_DNA"/>
</dbReference>
<dbReference type="Proteomes" id="UP001432312">
    <property type="component" value="Chromosome"/>
</dbReference>
<evidence type="ECO:0000313" key="2">
    <source>
        <dbReference type="EMBL" id="WUN81733.1"/>
    </source>
</evidence>